<dbReference type="Proteomes" id="UP000602395">
    <property type="component" value="Unassembled WGS sequence"/>
</dbReference>
<feature type="domain" description="HTH marR-type" evidence="4">
    <location>
        <begin position="7"/>
        <end position="139"/>
    </location>
</feature>
<dbReference type="PROSITE" id="PS50995">
    <property type="entry name" value="HTH_MARR_2"/>
    <property type="match status" value="1"/>
</dbReference>
<evidence type="ECO:0000313" key="5">
    <source>
        <dbReference type="EMBL" id="MBD1321521.1"/>
    </source>
</evidence>
<dbReference type="SUPFAM" id="SSF46785">
    <property type="entry name" value="Winged helix' DNA-binding domain"/>
    <property type="match status" value="1"/>
</dbReference>
<gene>
    <name evidence="5" type="ORF">IDF66_18225</name>
</gene>
<evidence type="ECO:0000256" key="2">
    <source>
        <dbReference type="ARBA" id="ARBA00023125"/>
    </source>
</evidence>
<dbReference type="RefSeq" id="WP_190268082.1">
    <property type="nucleotide sequence ID" value="NZ_BAABAD010000002.1"/>
</dbReference>
<evidence type="ECO:0000256" key="3">
    <source>
        <dbReference type="ARBA" id="ARBA00023163"/>
    </source>
</evidence>
<keyword evidence="1" id="KW-0805">Transcription regulation</keyword>
<comment type="caution">
    <text evidence="5">The sequence shown here is derived from an EMBL/GenBank/DDBJ whole genome shotgun (WGS) entry which is preliminary data.</text>
</comment>
<accession>A0ABR7WFG6</accession>
<organism evidence="5 6">
    <name type="scientific">Gordonia hankookensis</name>
    <dbReference type="NCBI Taxonomy" id="589403"/>
    <lineage>
        <taxon>Bacteria</taxon>
        <taxon>Bacillati</taxon>
        <taxon>Actinomycetota</taxon>
        <taxon>Actinomycetes</taxon>
        <taxon>Mycobacteriales</taxon>
        <taxon>Gordoniaceae</taxon>
        <taxon>Gordonia</taxon>
    </lineage>
</organism>
<reference evidence="5 6" key="1">
    <citation type="submission" date="2020-09" db="EMBL/GenBank/DDBJ databases">
        <title>Novel species in genus Gordonia.</title>
        <authorList>
            <person name="Zhang G."/>
        </authorList>
    </citation>
    <scope>NUCLEOTIDE SEQUENCE [LARGE SCALE GENOMIC DNA]</scope>
    <source>
        <strain evidence="5 6">ON-33</strain>
    </source>
</reference>
<dbReference type="PANTHER" id="PTHR33164">
    <property type="entry name" value="TRANSCRIPTIONAL REGULATOR, MARR FAMILY"/>
    <property type="match status" value="1"/>
</dbReference>
<dbReference type="PANTHER" id="PTHR33164:SF64">
    <property type="entry name" value="TRANSCRIPTIONAL REGULATOR SLYA"/>
    <property type="match status" value="1"/>
</dbReference>
<keyword evidence="2" id="KW-0238">DNA-binding</keyword>
<dbReference type="Gene3D" id="1.10.10.10">
    <property type="entry name" value="Winged helix-like DNA-binding domain superfamily/Winged helix DNA-binding domain"/>
    <property type="match status" value="1"/>
</dbReference>
<dbReference type="InterPro" id="IPR039422">
    <property type="entry name" value="MarR/SlyA-like"/>
</dbReference>
<dbReference type="SMART" id="SM00347">
    <property type="entry name" value="HTH_MARR"/>
    <property type="match status" value="1"/>
</dbReference>
<dbReference type="InterPro" id="IPR000835">
    <property type="entry name" value="HTH_MarR-typ"/>
</dbReference>
<dbReference type="EMBL" id="JACWMS010000004">
    <property type="protein sequence ID" value="MBD1321521.1"/>
    <property type="molecule type" value="Genomic_DNA"/>
</dbReference>
<name>A0ABR7WFG6_9ACTN</name>
<dbReference type="InterPro" id="IPR036388">
    <property type="entry name" value="WH-like_DNA-bd_sf"/>
</dbReference>
<keyword evidence="3" id="KW-0804">Transcription</keyword>
<evidence type="ECO:0000259" key="4">
    <source>
        <dbReference type="PROSITE" id="PS50995"/>
    </source>
</evidence>
<proteinExistence type="predicted"/>
<keyword evidence="6" id="KW-1185">Reference proteome</keyword>
<dbReference type="Pfam" id="PF12802">
    <property type="entry name" value="MarR_2"/>
    <property type="match status" value="1"/>
</dbReference>
<sequence>MTDEPGPEPLLLQLLRAVQIIEERMTPLFGELGVSAEQWRVLAVLAHGEGHTMTDLARLSVLPPATTTRTIDKLIASALVYRRVDPLDRRRVMVFLSPHGARALAAVSDRQEGIERELAAIVGVRRFLALNDGLTHLTQ</sequence>
<evidence type="ECO:0000313" key="6">
    <source>
        <dbReference type="Proteomes" id="UP000602395"/>
    </source>
</evidence>
<protein>
    <submittedName>
        <fullName evidence="5">MarR family transcriptional regulator</fullName>
    </submittedName>
</protein>
<evidence type="ECO:0000256" key="1">
    <source>
        <dbReference type="ARBA" id="ARBA00023015"/>
    </source>
</evidence>
<dbReference type="InterPro" id="IPR036390">
    <property type="entry name" value="WH_DNA-bd_sf"/>
</dbReference>